<dbReference type="PANTHER" id="PTHR30383:SF31">
    <property type="entry name" value="SGNH HYDROLASE-TYPE ESTERASE DOMAIN-CONTAINING PROTEIN-RELATED"/>
    <property type="match status" value="1"/>
</dbReference>
<protein>
    <submittedName>
        <fullName evidence="5">SGNH hydrolase-type esterase domain-containing protein</fullName>
    </submittedName>
</protein>
<feature type="region of interest" description="Disordered" evidence="2">
    <location>
        <begin position="875"/>
        <end position="910"/>
    </location>
</feature>
<dbReference type="SUPFAM" id="SSF52266">
    <property type="entry name" value="SGNH hydrolase"/>
    <property type="match status" value="1"/>
</dbReference>
<keyword evidence="1 3" id="KW-0732">Signal</keyword>
<name>A0ABR2X7K4_9PEZI</name>
<gene>
    <name evidence="5" type="ORF">SCAR479_13561</name>
</gene>
<sequence length="1218" mass="133045">MQPGVSKCSLLYGVLLFALTVASLPAELYGSNHTLPSDLLVSKRAPDFYARILPLGASITLGLRSSTGNGYRKPLRDGLRKEGWEVNMVGSKRNGNMNDNNIEAISGYHIAQIHDLFLLSSKYQPNVVLVNAGNNDAREHDDVANAGTRLSSMIDTIFADVPGTTVVLSTIVLTANADIEVEREGLNGQIRALVTTRQANGDRIILADMAPSGSTFITASDLDGDGIHPNDEGYSKVAAIWLQAIQEADSQGLIQAPNDTIYPDDGGDDEGSNICDKEYGDGRGPVNTQAGSGLDDGIYRHVSQSMGTKLGFQRTYGDGVFWLAKITRTDRHDIVEYSETESGSSRVYQVFPSDGNGGWSTESQDLLVPDGCKSRGVRWADVTGNGLDDFLCVDTETNTYVSTNDKSTLTSRGLFKSGTSGYEQAGIHFPDIDGDGRHDYCAVAGTGDIRCWRNGGLTDLPEYWQDLGIVFTGKGMGDYLGVRFADINGDGRDDWLWLDDTGKTSIYTNNRGCTKGQEGVDGLTPLWRAAENPTHGGMGVEGARDDVFFGKVYGESQSFGLSGNADYVYLEREETEDGYLYSFNVWKNVGDGGSKLKGNATLEGFSKLAVLTLSGDGTRFCNMMGRSNGADDLVWIHSTGYVRLYESLGGEFSADPPYWGPNRIIFDETASRQMDRRDIHLADWDGDGACDIIYTDPDTGHVELWLNQILITGDFDWTYNSDPAPGVTCDQTRGVGIFDIPIHFADVSGNGKADYLCMEKDGRTKGYLHEDDGSFTQIDQFKYSEQKDRANHKFADVNGDGLADFLWVNKFNGDTDVWINAGAIPRSGSAFTWTYQGTLYEGPGQGSCMAFPDLDGNGRADFSLIDSLENTATTWFNDCPGQDGDGGGDDDDTLTSPDLPTPPGSDDDPGYLIAIVPTATITYAAATATGPPPEVTENATPIPSANSYWWIDGSCTSQTPDGEWKSDFLVQAYNDAQAIANVAKQWPDKFTEVSDLYVGKNFHNSEYKTSFKQNVVAAAEWDTHSSLPFQSYVRLSCNDSENRCKNKIGSDPRSITAYANNTKSIFGNLVWSITACDPFFTLNHVAQIKRYHESIDPADFQMKFMESSGEKFLHEAMHLSAITEDRQHIIDSTFDGGKRIYGPKDVARAARIAARDGFDIVARNADTYAVFAQAAYWQDFYGVVIPPENARLSAAPEGAFEIDDVQDSQTNYEDYVIV</sequence>
<dbReference type="InterPro" id="IPR051532">
    <property type="entry name" value="Ester_Hydrolysis_Enzymes"/>
</dbReference>
<dbReference type="GO" id="GO:0016787">
    <property type="term" value="F:hydrolase activity"/>
    <property type="evidence" value="ECO:0007669"/>
    <property type="project" value="UniProtKB-KW"/>
</dbReference>
<feature type="domain" description="SGNH hydrolase-type esterase" evidence="4">
    <location>
        <begin position="55"/>
        <end position="234"/>
    </location>
</feature>
<accession>A0ABR2X7K4</accession>
<dbReference type="InterPro" id="IPR024079">
    <property type="entry name" value="MetalloPept_cat_dom_sf"/>
</dbReference>
<keyword evidence="5" id="KW-0378">Hydrolase</keyword>
<keyword evidence="6" id="KW-1185">Reference proteome</keyword>
<dbReference type="PANTHER" id="PTHR30383">
    <property type="entry name" value="THIOESTERASE 1/PROTEASE 1/LYSOPHOSPHOLIPASE L1"/>
    <property type="match status" value="1"/>
</dbReference>
<dbReference type="CDD" id="cd01833">
    <property type="entry name" value="XynB_like"/>
    <property type="match status" value="1"/>
</dbReference>
<evidence type="ECO:0000256" key="3">
    <source>
        <dbReference type="SAM" id="SignalP"/>
    </source>
</evidence>
<dbReference type="Pfam" id="PF13517">
    <property type="entry name" value="FG-GAP_3"/>
    <property type="match status" value="2"/>
</dbReference>
<feature type="chain" id="PRO_5046420752" evidence="3">
    <location>
        <begin position="31"/>
        <end position="1218"/>
    </location>
</feature>
<proteinExistence type="predicted"/>
<reference evidence="5 6" key="1">
    <citation type="submission" date="2024-02" db="EMBL/GenBank/DDBJ databases">
        <title>First draft genome assembly of two strains of Seiridium cardinale.</title>
        <authorList>
            <person name="Emiliani G."/>
            <person name="Scali E."/>
        </authorList>
    </citation>
    <scope>NUCLEOTIDE SEQUENCE [LARGE SCALE GENOMIC DNA]</scope>
    <source>
        <strain evidence="5 6">BM-138-000479</strain>
    </source>
</reference>
<evidence type="ECO:0000313" key="6">
    <source>
        <dbReference type="Proteomes" id="UP001465668"/>
    </source>
</evidence>
<dbReference type="InterPro" id="IPR013517">
    <property type="entry name" value="FG-GAP"/>
</dbReference>
<evidence type="ECO:0000256" key="2">
    <source>
        <dbReference type="SAM" id="MobiDB-lite"/>
    </source>
</evidence>
<dbReference type="Pfam" id="PF13472">
    <property type="entry name" value="Lipase_GDSL_2"/>
    <property type="match status" value="1"/>
</dbReference>
<dbReference type="InterPro" id="IPR028994">
    <property type="entry name" value="Integrin_alpha_N"/>
</dbReference>
<dbReference type="Gene3D" id="3.40.390.10">
    <property type="entry name" value="Collagenase (Catalytic Domain)"/>
    <property type="match status" value="1"/>
</dbReference>
<evidence type="ECO:0000259" key="4">
    <source>
        <dbReference type="Pfam" id="PF13472"/>
    </source>
</evidence>
<dbReference type="Proteomes" id="UP001465668">
    <property type="component" value="Unassembled WGS sequence"/>
</dbReference>
<comment type="caution">
    <text evidence="5">The sequence shown here is derived from an EMBL/GenBank/DDBJ whole genome shotgun (WGS) entry which is preliminary data.</text>
</comment>
<dbReference type="SUPFAM" id="SSF69318">
    <property type="entry name" value="Integrin alpha N-terminal domain"/>
    <property type="match status" value="2"/>
</dbReference>
<evidence type="ECO:0000256" key="1">
    <source>
        <dbReference type="ARBA" id="ARBA00022729"/>
    </source>
</evidence>
<dbReference type="Gene3D" id="3.40.50.1110">
    <property type="entry name" value="SGNH hydrolase"/>
    <property type="match status" value="1"/>
</dbReference>
<dbReference type="EMBL" id="JARVKM010000111">
    <property type="protein sequence ID" value="KAK9769778.1"/>
    <property type="molecule type" value="Genomic_DNA"/>
</dbReference>
<dbReference type="InterPro" id="IPR013830">
    <property type="entry name" value="SGNH_hydro"/>
</dbReference>
<organism evidence="5 6">
    <name type="scientific">Seiridium cardinale</name>
    <dbReference type="NCBI Taxonomy" id="138064"/>
    <lineage>
        <taxon>Eukaryota</taxon>
        <taxon>Fungi</taxon>
        <taxon>Dikarya</taxon>
        <taxon>Ascomycota</taxon>
        <taxon>Pezizomycotina</taxon>
        <taxon>Sordariomycetes</taxon>
        <taxon>Xylariomycetidae</taxon>
        <taxon>Amphisphaeriales</taxon>
        <taxon>Sporocadaceae</taxon>
        <taxon>Seiridium</taxon>
    </lineage>
</organism>
<feature type="signal peptide" evidence="3">
    <location>
        <begin position="1"/>
        <end position="30"/>
    </location>
</feature>
<dbReference type="InterPro" id="IPR036514">
    <property type="entry name" value="SGNH_hydro_sf"/>
</dbReference>
<evidence type="ECO:0000313" key="5">
    <source>
        <dbReference type="EMBL" id="KAK9769778.1"/>
    </source>
</evidence>